<dbReference type="GO" id="GO:0015288">
    <property type="term" value="F:porin activity"/>
    <property type="evidence" value="ECO:0007669"/>
    <property type="project" value="TreeGrafter"/>
</dbReference>
<protein>
    <submittedName>
        <fullName evidence="9">Outer membrane efflux protein</fullName>
    </submittedName>
</protein>
<dbReference type="GO" id="GO:0015562">
    <property type="term" value="F:efflux transmembrane transporter activity"/>
    <property type="evidence" value="ECO:0007669"/>
    <property type="project" value="InterPro"/>
</dbReference>
<dbReference type="AlphaFoldDB" id="A0A1H0RZI8"/>
<dbReference type="GO" id="GO:0009279">
    <property type="term" value="C:cell outer membrane"/>
    <property type="evidence" value="ECO:0007669"/>
    <property type="project" value="UniProtKB-SubCell"/>
</dbReference>
<organism evidence="9 10">
    <name type="scientific">Desulforhopalus singaporensis</name>
    <dbReference type="NCBI Taxonomy" id="91360"/>
    <lineage>
        <taxon>Bacteria</taxon>
        <taxon>Pseudomonadati</taxon>
        <taxon>Thermodesulfobacteriota</taxon>
        <taxon>Desulfobulbia</taxon>
        <taxon>Desulfobulbales</taxon>
        <taxon>Desulfocapsaceae</taxon>
        <taxon>Desulforhopalus</taxon>
    </lineage>
</organism>
<comment type="subcellular location">
    <subcellularLocation>
        <location evidence="1">Cell outer membrane</location>
    </subcellularLocation>
</comment>
<evidence type="ECO:0000256" key="5">
    <source>
        <dbReference type="ARBA" id="ARBA00022692"/>
    </source>
</evidence>
<sequence>MTGFCKTVVLLRMKQITASLFTFPLLVFLLCAAPVRGDETGEETGMTLEEAFALALEKDAQYEADMHGAGARQADGWRKIAGYGPTLSLSGSYSKGHDELSPDAESEMNKSEARFYEKELTLSFEQPLFDAVKAASFRQGRNQLNIAELKQKTSHDDLRLRVSTAFYEVLSTRESLRIATKQTKAINKQLQNATDRLKLGFGTITDQYEAEARYRQSAAAEISRKLEWKRATTELATLLGGITPPLADPAPEYEFVPLTNDLEYWLDVADTNSTALINKRLELKAAQHTYSSNQSRFLPSLAFYADYSRNEPDDSLAGYGEDRTEFDVGLVLRVNLLDGGGDVAATIAAQRRMKEADALLRTSLQKIKSSVESLYDSINDTTRLISAYASASEASRLALESVEAAYLEGVKALPEVLDRQQDYYGILGQYHTAQYSYMTLIC</sequence>
<dbReference type="GO" id="GO:1990281">
    <property type="term" value="C:efflux pump complex"/>
    <property type="evidence" value="ECO:0007669"/>
    <property type="project" value="TreeGrafter"/>
</dbReference>
<dbReference type="SUPFAM" id="SSF56954">
    <property type="entry name" value="Outer membrane efflux proteins (OEP)"/>
    <property type="match status" value="1"/>
</dbReference>
<keyword evidence="6" id="KW-0472">Membrane</keyword>
<dbReference type="Proteomes" id="UP000199073">
    <property type="component" value="Unassembled WGS sequence"/>
</dbReference>
<evidence type="ECO:0000256" key="3">
    <source>
        <dbReference type="ARBA" id="ARBA00022448"/>
    </source>
</evidence>
<evidence type="ECO:0000256" key="2">
    <source>
        <dbReference type="ARBA" id="ARBA00007613"/>
    </source>
</evidence>
<dbReference type="PANTHER" id="PTHR30026">
    <property type="entry name" value="OUTER MEMBRANE PROTEIN TOLC"/>
    <property type="match status" value="1"/>
</dbReference>
<keyword evidence="5" id="KW-0812">Transmembrane</keyword>
<gene>
    <name evidence="9" type="ORF">SAMN05660330_02492</name>
</gene>
<dbReference type="InterPro" id="IPR051906">
    <property type="entry name" value="TolC-like"/>
</dbReference>
<keyword evidence="3" id="KW-0813">Transport</keyword>
<feature type="chain" id="PRO_5011759184" evidence="8">
    <location>
        <begin position="33"/>
        <end position="442"/>
    </location>
</feature>
<dbReference type="STRING" id="91360.SAMN05660330_02492"/>
<dbReference type="EMBL" id="FNJI01000016">
    <property type="protein sequence ID" value="SDP34777.1"/>
    <property type="molecule type" value="Genomic_DNA"/>
</dbReference>
<evidence type="ECO:0000256" key="7">
    <source>
        <dbReference type="ARBA" id="ARBA00023237"/>
    </source>
</evidence>
<evidence type="ECO:0000256" key="6">
    <source>
        <dbReference type="ARBA" id="ARBA00023136"/>
    </source>
</evidence>
<keyword evidence="4" id="KW-1134">Transmembrane beta strand</keyword>
<dbReference type="Pfam" id="PF02321">
    <property type="entry name" value="OEP"/>
    <property type="match status" value="2"/>
</dbReference>
<keyword evidence="7" id="KW-0998">Cell outer membrane</keyword>
<dbReference type="Gene3D" id="1.20.1600.10">
    <property type="entry name" value="Outer membrane efflux proteins (OEP)"/>
    <property type="match status" value="1"/>
</dbReference>
<evidence type="ECO:0000256" key="8">
    <source>
        <dbReference type="SAM" id="SignalP"/>
    </source>
</evidence>
<comment type="similarity">
    <text evidence="2">Belongs to the outer membrane factor (OMF) (TC 1.B.17) family.</text>
</comment>
<name>A0A1H0RZI8_9BACT</name>
<evidence type="ECO:0000313" key="10">
    <source>
        <dbReference type="Proteomes" id="UP000199073"/>
    </source>
</evidence>
<evidence type="ECO:0000256" key="1">
    <source>
        <dbReference type="ARBA" id="ARBA00004442"/>
    </source>
</evidence>
<proteinExistence type="inferred from homology"/>
<accession>A0A1H0RZI8</accession>
<evidence type="ECO:0000256" key="4">
    <source>
        <dbReference type="ARBA" id="ARBA00022452"/>
    </source>
</evidence>
<dbReference type="PANTHER" id="PTHR30026:SF20">
    <property type="entry name" value="OUTER MEMBRANE PROTEIN TOLC"/>
    <property type="match status" value="1"/>
</dbReference>
<reference evidence="9 10" key="1">
    <citation type="submission" date="2016-10" db="EMBL/GenBank/DDBJ databases">
        <authorList>
            <person name="de Groot N.N."/>
        </authorList>
    </citation>
    <scope>NUCLEOTIDE SEQUENCE [LARGE SCALE GENOMIC DNA]</scope>
    <source>
        <strain evidence="9 10">DSM 12130</strain>
    </source>
</reference>
<keyword evidence="8" id="KW-0732">Signal</keyword>
<evidence type="ECO:0000313" key="9">
    <source>
        <dbReference type="EMBL" id="SDP34777.1"/>
    </source>
</evidence>
<dbReference type="InterPro" id="IPR003423">
    <property type="entry name" value="OMP_efflux"/>
</dbReference>
<feature type="signal peptide" evidence="8">
    <location>
        <begin position="1"/>
        <end position="32"/>
    </location>
</feature>
<keyword evidence="10" id="KW-1185">Reference proteome</keyword>